<dbReference type="EMBL" id="CP036262">
    <property type="protein sequence ID" value="QDS94783.1"/>
    <property type="molecule type" value="Genomic_DNA"/>
</dbReference>
<evidence type="ECO:0000313" key="6">
    <source>
        <dbReference type="Proteomes" id="UP000320672"/>
    </source>
</evidence>
<dbReference type="InterPro" id="IPR008490">
    <property type="entry name" value="Transposase_InsH_N"/>
</dbReference>
<protein>
    <submittedName>
        <fullName evidence="4">Transposase DDE domain protein</fullName>
    </submittedName>
</protein>
<dbReference type="KEGG" id="rml:FF011L_23620"/>
<dbReference type="InterPro" id="IPR047629">
    <property type="entry name" value="IS1182_transpos"/>
</dbReference>
<sequence>MGFAKRPLDRQQAILFPERLDEAIPRDHSVRLLDDLLGRINWSPWTRRYKLQRGRPPIHPRIVASVILYGILRRTHSSRDLEEAITVRLDFRWLAHGTNLDHTTICNFRVDNQEPLKDLFTQIVLIARQMGHLPLAALGFDGTRMRANNRRTGTRTPERLRQQQQELAELYDKAEEQARQTDAQQTEMYGERCRGRLPESLRDIAARKAKVDAAVAELDEIKARGLKEPARLPITDPQSRVAPNKEGGFAPNYTPTATVDIDSGIVVDADVVFGHHEDRDMLQSIDAVQERFGLPAPIDEVLADGLMSSGENIVGCKERGVNLFSPISLNKAQDNPAIREDLSQPVPNEEHDKLPTRTVRVGGKKVVKLDKEAFVFVPAEDLYRCPQGEVLSRTGQTTETENGRQVIRHHYQSDAPSCSGCLLLEQCVDAKTGRRKIRHTEHEADRIEHAEKMAEESSQEKYARRRHPGERPFAVIKQHLGIRQFSVRGRSKVRQQWHWLTTALNLDLLMALIQSNPDPPLACPAS</sequence>
<dbReference type="KEGG" id="rml:FF011L_35650"/>
<feature type="domain" description="Transposase DDE" evidence="2">
    <location>
        <begin position="385"/>
        <end position="507"/>
    </location>
</feature>
<dbReference type="AlphaFoldDB" id="A0A517MIR9"/>
<evidence type="ECO:0000259" key="1">
    <source>
        <dbReference type="Pfam" id="PF05598"/>
    </source>
</evidence>
<dbReference type="Proteomes" id="UP000320672">
    <property type="component" value="Chromosome"/>
</dbReference>
<dbReference type="RefSeq" id="WP_145351721.1">
    <property type="nucleotide sequence ID" value="NZ_CP036262.1"/>
</dbReference>
<proteinExistence type="predicted"/>
<dbReference type="PANTHER" id="PTHR33408:SF2">
    <property type="entry name" value="TRANSPOSASE DDE DOMAIN-CONTAINING PROTEIN"/>
    <property type="match status" value="1"/>
</dbReference>
<dbReference type="Pfam" id="PF13751">
    <property type="entry name" value="DDE_Tnp_1_6"/>
    <property type="match status" value="1"/>
</dbReference>
<evidence type="ECO:0000313" key="4">
    <source>
        <dbReference type="EMBL" id="QDS94783.1"/>
    </source>
</evidence>
<dbReference type="OrthoDB" id="231317at2"/>
<reference evidence="4 6" key="1">
    <citation type="submission" date="2019-02" db="EMBL/GenBank/DDBJ databases">
        <title>Deep-cultivation of Planctomycetes and their phenomic and genomic characterization uncovers novel biology.</title>
        <authorList>
            <person name="Wiegand S."/>
            <person name="Jogler M."/>
            <person name="Boedeker C."/>
            <person name="Pinto D."/>
            <person name="Vollmers J."/>
            <person name="Rivas-Marin E."/>
            <person name="Kohn T."/>
            <person name="Peeters S.H."/>
            <person name="Heuer A."/>
            <person name="Rast P."/>
            <person name="Oberbeckmann S."/>
            <person name="Bunk B."/>
            <person name="Jeske O."/>
            <person name="Meyerdierks A."/>
            <person name="Storesund J.E."/>
            <person name="Kallscheuer N."/>
            <person name="Luecker S."/>
            <person name="Lage O.M."/>
            <person name="Pohl T."/>
            <person name="Merkel B.J."/>
            <person name="Hornburger P."/>
            <person name="Mueller R.-W."/>
            <person name="Bruemmer F."/>
            <person name="Labrenz M."/>
            <person name="Spormann A.M."/>
            <person name="Op den Camp H."/>
            <person name="Overmann J."/>
            <person name="Amann R."/>
            <person name="Jetten M.S.M."/>
            <person name="Mascher T."/>
            <person name="Medema M.H."/>
            <person name="Devos D.P."/>
            <person name="Kaster A.-K."/>
            <person name="Ovreas L."/>
            <person name="Rohde M."/>
            <person name="Galperin M.Y."/>
            <person name="Jogler C."/>
        </authorList>
    </citation>
    <scope>NUCLEOTIDE SEQUENCE [LARGE SCALE GENOMIC DNA]</scope>
    <source>
        <strain evidence="4 6">FF011L</strain>
    </source>
</reference>
<dbReference type="Pfam" id="PF05598">
    <property type="entry name" value="DUF772"/>
    <property type="match status" value="1"/>
</dbReference>
<dbReference type="EMBL" id="CP036262">
    <property type="protein sequence ID" value="QDS95991.1"/>
    <property type="molecule type" value="Genomic_DNA"/>
</dbReference>
<feature type="domain" description="Transposase InsH N-terminal" evidence="1">
    <location>
        <begin position="19"/>
        <end position="109"/>
    </location>
</feature>
<dbReference type="InterPro" id="IPR025668">
    <property type="entry name" value="Tnp_DDE_dom"/>
</dbReference>
<gene>
    <name evidence="3" type="ORF">FF011L_23620</name>
    <name evidence="4" type="ORF">FF011L_35650</name>
    <name evidence="5" type="ORF">FF011L_47950</name>
</gene>
<organism evidence="4 6">
    <name type="scientific">Roseimaritima multifibrata</name>
    <dbReference type="NCBI Taxonomy" id="1930274"/>
    <lineage>
        <taxon>Bacteria</taxon>
        <taxon>Pseudomonadati</taxon>
        <taxon>Planctomycetota</taxon>
        <taxon>Planctomycetia</taxon>
        <taxon>Pirellulales</taxon>
        <taxon>Pirellulaceae</taxon>
        <taxon>Roseimaritima</taxon>
    </lineage>
</organism>
<keyword evidence="6" id="KW-1185">Reference proteome</keyword>
<dbReference type="KEGG" id="rml:FF011L_47950"/>
<accession>A0A517MIR9</accession>
<evidence type="ECO:0000313" key="3">
    <source>
        <dbReference type="EMBL" id="QDS93589.1"/>
    </source>
</evidence>
<evidence type="ECO:0000259" key="2">
    <source>
        <dbReference type="Pfam" id="PF13751"/>
    </source>
</evidence>
<dbReference type="EMBL" id="CP036262">
    <property type="protein sequence ID" value="QDS93589.1"/>
    <property type="molecule type" value="Genomic_DNA"/>
</dbReference>
<evidence type="ECO:0000313" key="5">
    <source>
        <dbReference type="EMBL" id="QDS95991.1"/>
    </source>
</evidence>
<dbReference type="PANTHER" id="PTHR33408">
    <property type="entry name" value="TRANSPOSASE"/>
    <property type="match status" value="1"/>
</dbReference>
<name>A0A517MIR9_9BACT</name>
<dbReference type="NCBIfam" id="NF033551">
    <property type="entry name" value="transpos_IS1182"/>
    <property type="match status" value="1"/>
</dbReference>